<sequence length="236" mass="25419">MLGLLERLAQGSAGIPAGLQVGVWEQTPGYQHQIPVVPASIVGVPTSLEVALADDDQMLAAVRMLDERGVRFVSLQLRGPKRIRRFVRGLTPTIRSYVFRSSREGASFQTIVSAAREAELLERDEFGGPKRVRTGGQYSGTSSGGRGPHRGGGSFQSQRPVHASLPTIEGGRCGSSEGVDRRLYIPGFSASGSTAPGLVMVAREIQHLRLEVGVEDRHLVEEDELRVEVLVAPRGS</sequence>
<keyword evidence="3" id="KW-1185">Reference proteome</keyword>
<dbReference type="AlphaFoldDB" id="A0A9J6A760"/>
<reference evidence="2 3" key="1">
    <citation type="submission" date="2020-09" db="EMBL/GenBank/DDBJ databases">
        <title>De no assembly of potato wild relative species, Solanum commersonii.</title>
        <authorList>
            <person name="Cho K."/>
        </authorList>
    </citation>
    <scope>NUCLEOTIDE SEQUENCE [LARGE SCALE GENOMIC DNA]</scope>
    <source>
        <strain evidence="2">LZ3.2</strain>
        <tissue evidence="2">Leaf</tissue>
    </source>
</reference>
<dbReference type="EMBL" id="JACXVP010000002">
    <property type="protein sequence ID" value="KAG5620494.1"/>
    <property type="molecule type" value="Genomic_DNA"/>
</dbReference>
<evidence type="ECO:0000313" key="3">
    <source>
        <dbReference type="Proteomes" id="UP000824120"/>
    </source>
</evidence>
<organism evidence="2 3">
    <name type="scientific">Solanum commersonii</name>
    <name type="common">Commerson's wild potato</name>
    <name type="synonym">Commerson's nightshade</name>
    <dbReference type="NCBI Taxonomy" id="4109"/>
    <lineage>
        <taxon>Eukaryota</taxon>
        <taxon>Viridiplantae</taxon>
        <taxon>Streptophyta</taxon>
        <taxon>Embryophyta</taxon>
        <taxon>Tracheophyta</taxon>
        <taxon>Spermatophyta</taxon>
        <taxon>Magnoliopsida</taxon>
        <taxon>eudicotyledons</taxon>
        <taxon>Gunneridae</taxon>
        <taxon>Pentapetalae</taxon>
        <taxon>asterids</taxon>
        <taxon>lamiids</taxon>
        <taxon>Solanales</taxon>
        <taxon>Solanaceae</taxon>
        <taxon>Solanoideae</taxon>
        <taxon>Solaneae</taxon>
        <taxon>Solanum</taxon>
    </lineage>
</organism>
<dbReference type="Proteomes" id="UP000824120">
    <property type="component" value="Chromosome 2"/>
</dbReference>
<gene>
    <name evidence="2" type="ORF">H5410_005712</name>
</gene>
<name>A0A9J6A760_SOLCO</name>
<feature type="compositionally biased region" description="Gly residues" evidence="1">
    <location>
        <begin position="142"/>
        <end position="154"/>
    </location>
</feature>
<dbReference type="OrthoDB" id="1306017at2759"/>
<comment type="caution">
    <text evidence="2">The sequence shown here is derived from an EMBL/GenBank/DDBJ whole genome shotgun (WGS) entry which is preliminary data.</text>
</comment>
<accession>A0A9J6A760</accession>
<protein>
    <submittedName>
        <fullName evidence="2">Uncharacterized protein</fullName>
    </submittedName>
</protein>
<evidence type="ECO:0000313" key="2">
    <source>
        <dbReference type="EMBL" id="KAG5620494.1"/>
    </source>
</evidence>
<feature type="region of interest" description="Disordered" evidence="1">
    <location>
        <begin position="127"/>
        <end position="176"/>
    </location>
</feature>
<evidence type="ECO:0000256" key="1">
    <source>
        <dbReference type="SAM" id="MobiDB-lite"/>
    </source>
</evidence>
<proteinExistence type="predicted"/>